<dbReference type="InterPro" id="IPR008979">
    <property type="entry name" value="Galactose-bd-like_sf"/>
</dbReference>
<dbReference type="SUPFAM" id="SSF51445">
    <property type="entry name" value="(Trans)glycosidases"/>
    <property type="match status" value="1"/>
</dbReference>
<protein>
    <recommendedName>
        <fullName evidence="3">alpha-L-fucosidase</fullName>
        <ecNumber evidence="3">3.2.1.51</ecNumber>
    </recommendedName>
</protein>
<organism evidence="9 10">
    <name type="scientific">Aestuariibaculum lutulentum</name>
    <dbReference type="NCBI Taxonomy" id="2920935"/>
    <lineage>
        <taxon>Bacteria</taxon>
        <taxon>Pseudomonadati</taxon>
        <taxon>Bacteroidota</taxon>
        <taxon>Flavobacteriia</taxon>
        <taxon>Flavobacteriales</taxon>
        <taxon>Flavobacteriaceae</taxon>
    </lineage>
</organism>
<dbReference type="PANTHER" id="PTHR10030">
    <property type="entry name" value="ALPHA-L-FUCOSIDASE"/>
    <property type="match status" value="1"/>
</dbReference>
<evidence type="ECO:0000259" key="8">
    <source>
        <dbReference type="PROSITE" id="PS50022"/>
    </source>
</evidence>
<proteinExistence type="inferred from homology"/>
<dbReference type="SUPFAM" id="SSF49785">
    <property type="entry name" value="Galactose-binding domain-like"/>
    <property type="match status" value="1"/>
</dbReference>
<dbReference type="EMBL" id="JAKVQD010000004">
    <property type="protein sequence ID" value="MCH4553217.1"/>
    <property type="molecule type" value="Genomic_DNA"/>
</dbReference>
<comment type="similarity">
    <text evidence="2">Belongs to the glycosyl hydrolase 29 family.</text>
</comment>
<dbReference type="Proteomes" id="UP001156141">
    <property type="component" value="Unassembled WGS sequence"/>
</dbReference>
<keyword evidence="4 7" id="KW-0732">Signal</keyword>
<dbReference type="InterPro" id="IPR000933">
    <property type="entry name" value="Glyco_hydro_29"/>
</dbReference>
<dbReference type="SMART" id="SM00812">
    <property type="entry name" value="Alpha_L_fucos"/>
    <property type="match status" value="1"/>
</dbReference>
<evidence type="ECO:0000256" key="1">
    <source>
        <dbReference type="ARBA" id="ARBA00004071"/>
    </source>
</evidence>
<evidence type="ECO:0000256" key="2">
    <source>
        <dbReference type="ARBA" id="ARBA00007951"/>
    </source>
</evidence>
<feature type="chain" id="PRO_5045523212" description="alpha-L-fucosidase" evidence="7">
    <location>
        <begin position="22"/>
        <end position="634"/>
    </location>
</feature>
<dbReference type="InterPro" id="IPR017853">
    <property type="entry name" value="GH"/>
</dbReference>
<feature type="signal peptide" evidence="7">
    <location>
        <begin position="1"/>
        <end position="21"/>
    </location>
</feature>
<dbReference type="EC" id="3.2.1.51" evidence="3"/>
<comment type="function">
    <text evidence="1">Alpha-L-fucosidase is responsible for hydrolyzing the alpha-1,6-linked fucose joined to the reducing-end N-acetylglucosamine of the carbohydrate moieties of glycoproteins.</text>
</comment>
<evidence type="ECO:0000313" key="9">
    <source>
        <dbReference type="EMBL" id="MCH4553217.1"/>
    </source>
</evidence>
<evidence type="ECO:0000256" key="3">
    <source>
        <dbReference type="ARBA" id="ARBA00012662"/>
    </source>
</evidence>
<dbReference type="RefSeq" id="WP_240573665.1">
    <property type="nucleotide sequence ID" value="NZ_CP136709.1"/>
</dbReference>
<dbReference type="InterPro" id="IPR000421">
    <property type="entry name" value="FA58C"/>
</dbReference>
<dbReference type="PRINTS" id="PR00741">
    <property type="entry name" value="GLHYDRLASE29"/>
</dbReference>
<gene>
    <name evidence="9" type="ORF">MKW35_11330</name>
</gene>
<keyword evidence="6" id="KW-0326">Glycosidase</keyword>
<comment type="caution">
    <text evidence="9">The sequence shown here is derived from an EMBL/GenBank/DDBJ whole genome shotgun (WGS) entry which is preliminary data.</text>
</comment>
<dbReference type="Pfam" id="PF00754">
    <property type="entry name" value="F5_F8_type_C"/>
    <property type="match status" value="1"/>
</dbReference>
<dbReference type="Gene3D" id="2.60.120.260">
    <property type="entry name" value="Galactose-binding domain-like"/>
    <property type="match status" value="1"/>
</dbReference>
<evidence type="ECO:0000313" key="10">
    <source>
        <dbReference type="Proteomes" id="UP001156141"/>
    </source>
</evidence>
<reference evidence="9" key="1">
    <citation type="submission" date="2022-02" db="EMBL/GenBank/DDBJ databases">
        <title>Aestuariibaculum sp., a marine bacterium isolated from sediment in Guangxi.</title>
        <authorList>
            <person name="Ying J."/>
        </authorList>
    </citation>
    <scope>NUCLEOTIDE SEQUENCE</scope>
    <source>
        <strain evidence="9">L182</strain>
    </source>
</reference>
<feature type="domain" description="F5/8 type C" evidence="8">
    <location>
        <begin position="478"/>
        <end position="630"/>
    </location>
</feature>
<name>A0ABS9RJT9_9FLAO</name>
<evidence type="ECO:0000256" key="5">
    <source>
        <dbReference type="ARBA" id="ARBA00022801"/>
    </source>
</evidence>
<dbReference type="PROSITE" id="PS50022">
    <property type="entry name" value="FA58C_3"/>
    <property type="match status" value="1"/>
</dbReference>
<dbReference type="Gene3D" id="3.20.20.80">
    <property type="entry name" value="Glycosidases"/>
    <property type="match status" value="1"/>
</dbReference>
<dbReference type="Pfam" id="PF01120">
    <property type="entry name" value="Alpha_L_fucos"/>
    <property type="match status" value="1"/>
</dbReference>
<dbReference type="InterPro" id="IPR057739">
    <property type="entry name" value="Glyco_hydro_29_N"/>
</dbReference>
<keyword evidence="10" id="KW-1185">Reference proteome</keyword>
<dbReference type="PANTHER" id="PTHR10030:SF37">
    <property type="entry name" value="ALPHA-L-FUCOSIDASE-RELATED"/>
    <property type="match status" value="1"/>
</dbReference>
<accession>A0ABS9RJT9</accession>
<sequence>MTKQLTALFFLLICSFHSINAQWSVRGNKTDKNARWNHIQLFSEAEWDSSNFASEKDMQWFNDARYGMFIHFGLSTYIKKDLSWGMCYTRKAPDGGHGPIADSVWVTYPEHFKFENFDAKKWVKIAKDAGMKYIVTIAKHHDGFHMWDTKYSDFKVTNTPFGRDYLKEIADACHEANMKFGIYYSQRDWYHPDYAPIDTTLVVRQKEAPYFNAKPGVEKVLPGPTHDKYKAYQFNVVKELCTNYGKVDIFWFDASWWGGMFTADMWDSEELTRMIRKLQPGIIINNRASIPGDFDTPEQKIGMYQERPWESCITLTHSWSYSGTPPKSKEKIIKMITSTACGNGNMLLSWGSQWNGAFDDVEVERLEDVGQWMKTYGQSIYNTKGGPWYPQKWGGSTHEDKTIYLHITDKSLNSLKLPAIPSKIKKAQLLTGGEISFTQNKSEIVFNLSKANKNEETIIIELTCKETITEMSGDALSNSLFSDPLYGNIISDNGTFTISSQSQEDDSSFHNLLFSNKLFNSPFAFHSKEEKEAFAIIDLGKNYQVKGIDIFNQKHYLTNDLNFSVFTSIDGENWNKIEDKKGSFYHWEVPVTQFNAGIELPGIKGRYIKISVESSSTAALHLKKLQVYGSEINE</sequence>
<evidence type="ECO:0000256" key="6">
    <source>
        <dbReference type="ARBA" id="ARBA00023295"/>
    </source>
</evidence>
<dbReference type="InterPro" id="IPR016286">
    <property type="entry name" value="FUC_metazoa-typ"/>
</dbReference>
<keyword evidence="5" id="KW-0378">Hydrolase</keyword>
<evidence type="ECO:0000256" key="7">
    <source>
        <dbReference type="SAM" id="SignalP"/>
    </source>
</evidence>
<evidence type="ECO:0000256" key="4">
    <source>
        <dbReference type="ARBA" id="ARBA00022729"/>
    </source>
</evidence>